<reference evidence="1" key="1">
    <citation type="submission" date="2018-01" db="EMBL/GenBank/DDBJ databases">
        <title>An insight into the sialome of Amazonian anophelines.</title>
        <authorList>
            <person name="Ribeiro J.M."/>
            <person name="Scarpassa V."/>
            <person name="Calvo E."/>
        </authorList>
    </citation>
    <scope>NUCLEOTIDE SEQUENCE</scope>
</reference>
<proteinExistence type="predicted"/>
<protein>
    <submittedName>
        <fullName evidence="1">Putative secreted protein</fullName>
    </submittedName>
</protein>
<accession>A0A2M4D066</accession>
<sequence>MVAVCVCVCVCVFHDTISCWPRHRHRHRCLNAITHLVARILGAKDEDACTAPHARDCQARRDATCTSISDRYPSAGAPLLDRYGIRRVRE</sequence>
<dbReference type="EMBL" id="GGFL01006792">
    <property type="protein sequence ID" value="MBW70970.1"/>
    <property type="molecule type" value="Transcribed_RNA"/>
</dbReference>
<name>A0A2M4D066_ANODA</name>
<evidence type="ECO:0000313" key="1">
    <source>
        <dbReference type="EMBL" id="MBW70970.1"/>
    </source>
</evidence>
<dbReference type="AlphaFoldDB" id="A0A2M4D066"/>
<organism evidence="1">
    <name type="scientific">Anopheles darlingi</name>
    <name type="common">Mosquito</name>
    <dbReference type="NCBI Taxonomy" id="43151"/>
    <lineage>
        <taxon>Eukaryota</taxon>
        <taxon>Metazoa</taxon>
        <taxon>Ecdysozoa</taxon>
        <taxon>Arthropoda</taxon>
        <taxon>Hexapoda</taxon>
        <taxon>Insecta</taxon>
        <taxon>Pterygota</taxon>
        <taxon>Neoptera</taxon>
        <taxon>Endopterygota</taxon>
        <taxon>Diptera</taxon>
        <taxon>Nematocera</taxon>
        <taxon>Culicoidea</taxon>
        <taxon>Culicidae</taxon>
        <taxon>Anophelinae</taxon>
        <taxon>Anopheles</taxon>
    </lineage>
</organism>